<dbReference type="AlphaFoldDB" id="A0A0E9NQT8"/>
<reference evidence="1 2" key="2">
    <citation type="journal article" date="2014" name="J. Gen. Appl. Microbiol.">
        <title>The early diverging ascomycetous budding yeast Saitoella complicata has three histone deacetylases belonging to the Clr6, Hos2, and Rpd3 lineages.</title>
        <authorList>
            <person name="Nishida H."/>
            <person name="Matsumoto T."/>
            <person name="Kondo S."/>
            <person name="Hamamoto M."/>
            <person name="Yoshikawa H."/>
        </authorList>
    </citation>
    <scope>NUCLEOTIDE SEQUENCE [LARGE SCALE GENOMIC DNA]</scope>
    <source>
        <strain evidence="1 2">NRRL Y-17804</strain>
    </source>
</reference>
<evidence type="ECO:0000313" key="1">
    <source>
        <dbReference type="EMBL" id="GAO52214.1"/>
    </source>
</evidence>
<comment type="caution">
    <text evidence="1">The sequence shown here is derived from an EMBL/GenBank/DDBJ whole genome shotgun (WGS) entry which is preliminary data.</text>
</comment>
<evidence type="ECO:0000313" key="2">
    <source>
        <dbReference type="Proteomes" id="UP000033140"/>
    </source>
</evidence>
<dbReference type="GO" id="GO:0031146">
    <property type="term" value="P:SCF-dependent proteasomal ubiquitin-dependent protein catabolic process"/>
    <property type="evidence" value="ECO:0007669"/>
    <property type="project" value="TreeGrafter"/>
</dbReference>
<sequence>MPGIAFEHFAAENATHNTHPATIIGGEVYSTSTYAHEQTEFDHASDLADLKEQAKLMQQVLLSTADLPLFARGPRRLAPIERLPVEILQKILGEVATQPGGIYNSLKDLNACQTVSKVFHAYTMPLLYSHVPVSASPVFAKFLHGLQDDPFKGSLVKTLDFSGFTSVGMGRTGRMNKEIQMFTATTLDMCLALTPNLQQLLLSEHVEHDIDFNIIARLLGGDMPYIKALDFCAITSNELVRAMTDFVDVNMLSAAPFFALPRLERLSFHECSTVPSRVFAALLPRLHRLTHLDLTHTQVTSDTLMSISRKARLQHLSLSRCSKLSTEAVAEFLLTHPAARNLVSLNLRASGKVMSEDHLDIILPSLPRTLKSINLGGNTEFGDNHLPLLPSTVEELGIAWSKVTIDGLKENLSPNIHTVDLTGVRNATAFSILNNFLLTPNPMQPRTFHHNIRVFELSDVLISHLDAFASKSVAWRVVQGRGRRGWVVRNDVFEEERVLKMEAPYCYGFLSRKVSVVKRGAEFPGMEGDDQGAYERGIYRFYAYGK</sequence>
<protein>
    <recommendedName>
        <fullName evidence="3">F-box domain-containing protein</fullName>
    </recommendedName>
</protein>
<dbReference type="InterPro" id="IPR032675">
    <property type="entry name" value="LRR_dom_sf"/>
</dbReference>
<reference evidence="1 2" key="3">
    <citation type="journal article" date="2015" name="Genome Announc.">
        <title>Draft Genome Sequence of the Archiascomycetous Yeast Saitoella complicata.</title>
        <authorList>
            <person name="Yamauchi K."/>
            <person name="Kondo S."/>
            <person name="Hamamoto M."/>
            <person name="Takahashi Y."/>
            <person name="Ogura Y."/>
            <person name="Hayashi T."/>
            <person name="Nishida H."/>
        </authorList>
    </citation>
    <scope>NUCLEOTIDE SEQUENCE [LARGE SCALE GENOMIC DNA]</scope>
    <source>
        <strain evidence="1 2">NRRL Y-17804</strain>
    </source>
</reference>
<proteinExistence type="predicted"/>
<organism evidence="1 2">
    <name type="scientific">Saitoella complicata (strain BCRC 22490 / CBS 7301 / JCM 7358 / NBRC 10748 / NRRL Y-17804)</name>
    <dbReference type="NCBI Taxonomy" id="698492"/>
    <lineage>
        <taxon>Eukaryota</taxon>
        <taxon>Fungi</taxon>
        <taxon>Dikarya</taxon>
        <taxon>Ascomycota</taxon>
        <taxon>Taphrinomycotina</taxon>
        <taxon>Taphrinomycotina incertae sedis</taxon>
        <taxon>Saitoella</taxon>
    </lineage>
</organism>
<dbReference type="Gene3D" id="3.80.10.10">
    <property type="entry name" value="Ribonuclease Inhibitor"/>
    <property type="match status" value="1"/>
</dbReference>
<dbReference type="SUPFAM" id="SSF52047">
    <property type="entry name" value="RNI-like"/>
    <property type="match status" value="1"/>
</dbReference>
<dbReference type="GO" id="GO:0019005">
    <property type="term" value="C:SCF ubiquitin ligase complex"/>
    <property type="evidence" value="ECO:0007669"/>
    <property type="project" value="TreeGrafter"/>
</dbReference>
<reference evidence="1 2" key="1">
    <citation type="journal article" date="2011" name="J. Gen. Appl. Microbiol.">
        <title>Draft genome sequencing of the enigmatic yeast Saitoella complicata.</title>
        <authorList>
            <person name="Nishida H."/>
            <person name="Hamamoto M."/>
            <person name="Sugiyama J."/>
        </authorList>
    </citation>
    <scope>NUCLEOTIDE SEQUENCE [LARGE SCALE GENOMIC DNA]</scope>
    <source>
        <strain evidence="1 2">NRRL Y-17804</strain>
    </source>
</reference>
<accession>A0A0E9NQT8</accession>
<evidence type="ECO:0008006" key="3">
    <source>
        <dbReference type="Google" id="ProtNLM"/>
    </source>
</evidence>
<keyword evidence="2" id="KW-1185">Reference proteome</keyword>
<name>A0A0E9NQT8_SAICN</name>
<dbReference type="EMBL" id="BACD03000063">
    <property type="protein sequence ID" value="GAO52214.1"/>
    <property type="molecule type" value="Genomic_DNA"/>
</dbReference>
<dbReference type="Proteomes" id="UP000033140">
    <property type="component" value="Unassembled WGS sequence"/>
</dbReference>
<dbReference type="PANTHER" id="PTHR13318:SF190">
    <property type="entry name" value="PARTNER OF PAIRED, ISOFORM B"/>
    <property type="match status" value="1"/>
</dbReference>
<gene>
    <name evidence="1" type="ORF">G7K_6297-t1</name>
</gene>
<dbReference type="OMA" id="PIGRWHE"/>
<dbReference type="PANTHER" id="PTHR13318">
    <property type="entry name" value="PARTNER OF PAIRED, ISOFORM B-RELATED"/>
    <property type="match status" value="1"/>
</dbReference>
<dbReference type="STRING" id="698492.A0A0E9NQT8"/>